<dbReference type="InterPro" id="IPR006580">
    <property type="entry name" value="Znf_TTF"/>
</dbReference>
<evidence type="ECO:0000259" key="2">
    <source>
        <dbReference type="SMART" id="SM00597"/>
    </source>
</evidence>
<proteinExistence type="predicted"/>
<dbReference type="KEGG" id="nta:107792150"/>
<dbReference type="PaxDb" id="4097-A0A1S3ZZT6"/>
<sequence>MDKYLIKLNNGQPSSSSCQPSANSQIVPKVQREAIPSPPSNVNSVLRVGSLETDPKERIPISQYSPNIRDEVRRYFIQRRPCQPIDHDFPKTKFGNKMRQFNPDWFKGSYSQWLEYSIKADATFCLCCYLFKKELESRGYAGDAFTKDGFRGWIKGSERYKAHVVRFLLRNGFPFRGHNESEDSECKGVFLELLEFHGDKHPDVEKVILHHAPKNDIIICPTIQKEIVDACAKETTKTIIKDLDSDYFGILVDESNDISHKDQMALVLRYVNKNGEPALILPVTTASVERTFSSMKLIKNDLRNSIGDEFLNGCLVYNIERKVFGTVSNDSIMDRFRNMKARRVQM</sequence>
<feature type="region of interest" description="Disordered" evidence="1">
    <location>
        <begin position="1"/>
        <end position="25"/>
    </location>
</feature>
<dbReference type="SMART" id="SM00597">
    <property type="entry name" value="ZnF_TTF"/>
    <property type="match status" value="1"/>
</dbReference>
<name>A0A1S3ZZT6_TOBAC</name>
<feature type="compositionally biased region" description="Low complexity" evidence="1">
    <location>
        <begin position="9"/>
        <end position="25"/>
    </location>
</feature>
<dbReference type="AlphaFoldDB" id="A0A1S3ZZT6"/>
<dbReference type="RefSeq" id="XP_016469826.1">
    <property type="nucleotide sequence ID" value="XM_016614340.1"/>
</dbReference>
<evidence type="ECO:0000313" key="3">
    <source>
        <dbReference type="RefSeq" id="XP_016469826.1"/>
    </source>
</evidence>
<feature type="domain" description="TTF-type" evidence="2">
    <location>
        <begin position="97"/>
        <end position="180"/>
    </location>
</feature>
<dbReference type="OMA" id="THHIDAI"/>
<evidence type="ECO:0000256" key="1">
    <source>
        <dbReference type="SAM" id="MobiDB-lite"/>
    </source>
</evidence>
<dbReference type="PANTHER" id="PTHR45749">
    <property type="match status" value="1"/>
</dbReference>
<dbReference type="Pfam" id="PF14291">
    <property type="entry name" value="DUF4371"/>
    <property type="match status" value="1"/>
</dbReference>
<dbReference type="PROSITE" id="PS51257">
    <property type="entry name" value="PROKAR_LIPOPROTEIN"/>
    <property type="match status" value="1"/>
</dbReference>
<protein>
    <submittedName>
        <fullName evidence="3">Zinc finger MYM-type protein 1-like</fullName>
    </submittedName>
</protein>
<gene>
    <name evidence="3" type="primary">LOC107792150</name>
</gene>
<organism evidence="3">
    <name type="scientific">Nicotiana tabacum</name>
    <name type="common">Common tobacco</name>
    <dbReference type="NCBI Taxonomy" id="4097"/>
    <lineage>
        <taxon>Eukaryota</taxon>
        <taxon>Viridiplantae</taxon>
        <taxon>Streptophyta</taxon>
        <taxon>Embryophyta</taxon>
        <taxon>Tracheophyta</taxon>
        <taxon>Spermatophyta</taxon>
        <taxon>Magnoliopsida</taxon>
        <taxon>eudicotyledons</taxon>
        <taxon>Gunneridae</taxon>
        <taxon>Pentapetalae</taxon>
        <taxon>asterids</taxon>
        <taxon>lamiids</taxon>
        <taxon>Solanales</taxon>
        <taxon>Solanaceae</taxon>
        <taxon>Nicotianoideae</taxon>
        <taxon>Nicotianeae</taxon>
        <taxon>Nicotiana</taxon>
    </lineage>
</organism>
<dbReference type="STRING" id="4097.A0A1S3ZZT6"/>
<dbReference type="PANTHER" id="PTHR45749:SF34">
    <property type="entry name" value="ZINC FINGER MYM-TYPE PROTEIN 1-LIKE"/>
    <property type="match status" value="1"/>
</dbReference>
<accession>A0A1S3ZZT6</accession>
<reference evidence="3" key="1">
    <citation type="submission" date="2025-08" db="UniProtKB">
        <authorList>
            <consortium name="RefSeq"/>
        </authorList>
    </citation>
    <scope>IDENTIFICATION</scope>
</reference>
<dbReference type="InterPro" id="IPR025398">
    <property type="entry name" value="DUF4371"/>
</dbReference>
<dbReference type="OrthoDB" id="1301629at2759"/>